<dbReference type="GO" id="GO:0006979">
    <property type="term" value="P:response to oxidative stress"/>
    <property type="evidence" value="ECO:0007669"/>
    <property type="project" value="InterPro"/>
</dbReference>
<dbReference type="PANTHER" id="PTHR11903">
    <property type="entry name" value="PROSTAGLANDIN G/H SYNTHASE"/>
    <property type="match status" value="1"/>
</dbReference>
<dbReference type="InterPro" id="IPR036396">
    <property type="entry name" value="Cyt_P450_sf"/>
</dbReference>
<sequence length="856" mass="98572">MLFAGLQSFSEWNTNPDIARAAEELYENIDNLELYPGLLAEEPTADSGFGFGRTMTWGLIADIVTRIRSDPRFTAKFKEEELTKWGYRDCMTTASLSKGPFNALMPKLLHRTLPHNFPYKNAYSLYPFTVPTPESKKRIGEFIKQAELKLDLDFSRPKKKVKVLRTIEAISKVFNDPVKFPSPCNQNFRELTGGYGNMLGFDDLALHDRDLMLTLFALFPDKGAAKRIGATFGEKAQEYLRDRCTLGNARARIDIVEDMIDATCVSWVCETIYDRDLHPNEKERKRLGDEGTKKYTKEKEIEAREDFAACYAYIFRNGEPEIGLKVRERALNASKELENHLVKKLRELTRDKGDRASAILHFGEYLANFSQWLKEFMGQLWQEYSTTGKILPQTSAQTFLDRIMKAADLKPLKHVVDRTPHLLELKEKYQHGDTKRSDQDARALLERQRVVANVIALSVVISVHFAKVCAQAVDFYLDEKYSLERERIVELCNSKNSTNDEIMAYIREAQRIGQQFGLWRDVSLSSTEPQVVIQQGHGHPDVIIEQGDRVFADFSFAHNDPKQFEDPHKVIPGRKIKSLQGLGVHKCPAGAFIDETMAEMFRVIFRQRNLARARENGLLRTTTLHPNPAPWDSEVFLDDDVDGYSFCPRKLMLEFDADENIKTGKRWEFTDDRVFFYLNWSLTIVKIIIALIIIIRYIFMPTIPGFITSLPSYLSLSPKQLDPECRNMTEIVPYTINSFRPKWFGLFGEPTPIIYHTPRGRRGHKVTIIAIDKRDIQLRYWVDEKDRGTIPIDLDPSVDCGEDIVKCLDLGFSAALIDIPPGRHTFKAEIVRQENETFTWGDRRRRRVKMKVDECL</sequence>
<keyword evidence="7" id="KW-1185">Reference proteome</keyword>
<dbReference type="PANTHER" id="PTHR11903:SF37">
    <property type="entry name" value="PSI-PRODUCING OXYGENASE A"/>
    <property type="match status" value="1"/>
</dbReference>
<dbReference type="Proteomes" id="UP000054549">
    <property type="component" value="Unassembled WGS sequence"/>
</dbReference>
<dbReference type="InterPro" id="IPR037120">
    <property type="entry name" value="Haem_peroxidase_sf_animal"/>
</dbReference>
<dbReference type="OrthoDB" id="823504at2759"/>
<evidence type="ECO:0000256" key="5">
    <source>
        <dbReference type="SAM" id="Phobius"/>
    </source>
</evidence>
<dbReference type="SUPFAM" id="SSF48264">
    <property type="entry name" value="Cytochrome P450"/>
    <property type="match status" value="1"/>
</dbReference>
<keyword evidence="3" id="KW-0560">Oxidoreductase</keyword>
<protein>
    <recommendedName>
        <fullName evidence="8">Cytochrome P450</fullName>
    </recommendedName>
</protein>
<dbReference type="SUPFAM" id="SSF48113">
    <property type="entry name" value="Heme-dependent peroxidases"/>
    <property type="match status" value="1"/>
</dbReference>
<dbReference type="GO" id="GO:0005506">
    <property type="term" value="F:iron ion binding"/>
    <property type="evidence" value="ECO:0007669"/>
    <property type="project" value="InterPro"/>
</dbReference>
<feature type="transmembrane region" description="Helical" evidence="5">
    <location>
        <begin position="674"/>
        <end position="699"/>
    </location>
</feature>
<keyword evidence="5" id="KW-0812">Transmembrane</keyword>
<dbReference type="GO" id="GO:0006631">
    <property type="term" value="P:fatty acid metabolic process"/>
    <property type="evidence" value="ECO:0007669"/>
    <property type="project" value="UniProtKB-ARBA"/>
</dbReference>
<dbReference type="Gene3D" id="1.10.630.10">
    <property type="entry name" value="Cytochrome P450"/>
    <property type="match status" value="1"/>
</dbReference>
<dbReference type="PROSITE" id="PS50292">
    <property type="entry name" value="PEROXIDASE_3"/>
    <property type="match status" value="1"/>
</dbReference>
<evidence type="ECO:0000256" key="1">
    <source>
        <dbReference type="ARBA" id="ARBA00022723"/>
    </source>
</evidence>
<proteinExistence type="predicted"/>
<dbReference type="InterPro" id="IPR019791">
    <property type="entry name" value="Haem_peroxidase_animal"/>
</dbReference>
<dbReference type="AlphaFoldDB" id="A0A0C2T1P6"/>
<gene>
    <name evidence="6" type="ORF">M378DRAFT_14236</name>
</gene>
<keyword evidence="2" id="KW-0223">Dioxygenase</keyword>
<dbReference type="GO" id="GO:0004497">
    <property type="term" value="F:monooxygenase activity"/>
    <property type="evidence" value="ECO:0007669"/>
    <property type="project" value="InterPro"/>
</dbReference>
<dbReference type="InParanoid" id="A0A0C2T1P6"/>
<dbReference type="InterPro" id="IPR050783">
    <property type="entry name" value="Oxylipin_biosynth_metab"/>
</dbReference>
<keyword evidence="5" id="KW-1133">Transmembrane helix</keyword>
<accession>A0A0C2T1P6</accession>
<keyword evidence="4" id="KW-0408">Iron</keyword>
<dbReference type="EMBL" id="KN818300">
    <property type="protein sequence ID" value="KIL60379.1"/>
    <property type="molecule type" value="Genomic_DNA"/>
</dbReference>
<dbReference type="GO" id="GO:0004601">
    <property type="term" value="F:peroxidase activity"/>
    <property type="evidence" value="ECO:0007669"/>
    <property type="project" value="InterPro"/>
</dbReference>
<evidence type="ECO:0000313" key="6">
    <source>
        <dbReference type="EMBL" id="KIL60379.1"/>
    </source>
</evidence>
<evidence type="ECO:0008006" key="8">
    <source>
        <dbReference type="Google" id="ProtNLM"/>
    </source>
</evidence>
<dbReference type="Gene3D" id="1.10.640.10">
    <property type="entry name" value="Haem peroxidase domain superfamily, animal type"/>
    <property type="match status" value="1"/>
</dbReference>
<dbReference type="InterPro" id="IPR010255">
    <property type="entry name" value="Haem_peroxidase_sf"/>
</dbReference>
<evidence type="ECO:0000313" key="7">
    <source>
        <dbReference type="Proteomes" id="UP000054549"/>
    </source>
</evidence>
<organism evidence="6 7">
    <name type="scientific">Amanita muscaria (strain Koide BX008)</name>
    <dbReference type="NCBI Taxonomy" id="946122"/>
    <lineage>
        <taxon>Eukaryota</taxon>
        <taxon>Fungi</taxon>
        <taxon>Dikarya</taxon>
        <taxon>Basidiomycota</taxon>
        <taxon>Agaricomycotina</taxon>
        <taxon>Agaricomycetes</taxon>
        <taxon>Agaricomycetidae</taxon>
        <taxon>Agaricales</taxon>
        <taxon>Pluteineae</taxon>
        <taxon>Amanitaceae</taxon>
        <taxon>Amanita</taxon>
    </lineage>
</organism>
<evidence type="ECO:0000256" key="4">
    <source>
        <dbReference type="ARBA" id="ARBA00023004"/>
    </source>
</evidence>
<dbReference type="GO" id="GO:0016705">
    <property type="term" value="F:oxidoreductase activity, acting on paired donors, with incorporation or reduction of molecular oxygen"/>
    <property type="evidence" value="ECO:0007669"/>
    <property type="project" value="InterPro"/>
</dbReference>
<keyword evidence="1" id="KW-0479">Metal-binding</keyword>
<dbReference type="GO" id="GO:0020037">
    <property type="term" value="F:heme binding"/>
    <property type="evidence" value="ECO:0007669"/>
    <property type="project" value="InterPro"/>
</dbReference>
<reference evidence="6 7" key="1">
    <citation type="submission" date="2014-04" db="EMBL/GenBank/DDBJ databases">
        <title>Evolutionary Origins and Diversification of the Mycorrhizal Mutualists.</title>
        <authorList>
            <consortium name="DOE Joint Genome Institute"/>
            <consortium name="Mycorrhizal Genomics Consortium"/>
            <person name="Kohler A."/>
            <person name="Kuo A."/>
            <person name="Nagy L.G."/>
            <person name="Floudas D."/>
            <person name="Copeland A."/>
            <person name="Barry K.W."/>
            <person name="Cichocki N."/>
            <person name="Veneault-Fourrey C."/>
            <person name="LaButti K."/>
            <person name="Lindquist E.A."/>
            <person name="Lipzen A."/>
            <person name="Lundell T."/>
            <person name="Morin E."/>
            <person name="Murat C."/>
            <person name="Riley R."/>
            <person name="Ohm R."/>
            <person name="Sun H."/>
            <person name="Tunlid A."/>
            <person name="Henrissat B."/>
            <person name="Grigoriev I.V."/>
            <person name="Hibbett D.S."/>
            <person name="Martin F."/>
        </authorList>
    </citation>
    <scope>NUCLEOTIDE SEQUENCE [LARGE SCALE GENOMIC DNA]</scope>
    <source>
        <strain evidence="6 7">Koide BX008</strain>
    </source>
</reference>
<dbReference type="STRING" id="946122.A0A0C2T1P6"/>
<evidence type="ECO:0000256" key="2">
    <source>
        <dbReference type="ARBA" id="ARBA00022964"/>
    </source>
</evidence>
<dbReference type="HOGENOM" id="CLU_002329_0_1_1"/>
<evidence type="ECO:0000256" key="3">
    <source>
        <dbReference type="ARBA" id="ARBA00023002"/>
    </source>
</evidence>
<keyword evidence="5" id="KW-0472">Membrane</keyword>
<name>A0A0C2T1P6_AMAMK</name>
<dbReference type="GO" id="GO:0051213">
    <property type="term" value="F:dioxygenase activity"/>
    <property type="evidence" value="ECO:0007669"/>
    <property type="project" value="UniProtKB-KW"/>
</dbReference>